<evidence type="ECO:0000256" key="2">
    <source>
        <dbReference type="ARBA" id="ARBA00005991"/>
    </source>
</evidence>
<gene>
    <name evidence="7" type="ORF">BCV71DRAFT_258938</name>
</gene>
<dbReference type="OMA" id="FINWHRY"/>
<feature type="compositionally biased region" description="Low complexity" evidence="5">
    <location>
        <begin position="246"/>
        <end position="260"/>
    </location>
</feature>
<dbReference type="GO" id="GO:0003729">
    <property type="term" value="F:mRNA binding"/>
    <property type="evidence" value="ECO:0007669"/>
    <property type="project" value="TreeGrafter"/>
</dbReference>
<feature type="domain" description="UPF3" evidence="6">
    <location>
        <begin position="40"/>
        <end position="220"/>
    </location>
</feature>
<feature type="compositionally biased region" description="Basic residues" evidence="5">
    <location>
        <begin position="20"/>
        <end position="40"/>
    </location>
</feature>
<dbReference type="SUPFAM" id="SSF54928">
    <property type="entry name" value="RNA-binding domain, RBD"/>
    <property type="match status" value="1"/>
</dbReference>
<dbReference type="PANTHER" id="PTHR13112">
    <property type="entry name" value="UPF3 REGULATOR OF NONSENSE TRANSCRIPTS-LIKE PROTEIN"/>
    <property type="match status" value="1"/>
</dbReference>
<reference evidence="7 8" key="1">
    <citation type="journal article" date="2016" name="Proc. Natl. Acad. Sci. U.S.A.">
        <title>Lipid metabolic changes in an early divergent fungus govern the establishment of a mutualistic symbiosis with endobacteria.</title>
        <authorList>
            <person name="Lastovetsky O.A."/>
            <person name="Gaspar M.L."/>
            <person name="Mondo S.J."/>
            <person name="LaButti K.M."/>
            <person name="Sandor L."/>
            <person name="Grigoriev I.V."/>
            <person name="Henry S.A."/>
            <person name="Pawlowska T.E."/>
        </authorList>
    </citation>
    <scope>NUCLEOTIDE SEQUENCE [LARGE SCALE GENOMIC DNA]</scope>
    <source>
        <strain evidence="7 8">ATCC 11559</strain>
    </source>
</reference>
<dbReference type="InterPro" id="IPR035979">
    <property type="entry name" value="RBD_domain_sf"/>
</dbReference>
<dbReference type="InterPro" id="IPR012677">
    <property type="entry name" value="Nucleotide-bd_a/b_plait_sf"/>
</dbReference>
<organism evidence="7 8">
    <name type="scientific">Rhizopus microsporus</name>
    <dbReference type="NCBI Taxonomy" id="58291"/>
    <lineage>
        <taxon>Eukaryota</taxon>
        <taxon>Fungi</taxon>
        <taxon>Fungi incertae sedis</taxon>
        <taxon>Mucoromycota</taxon>
        <taxon>Mucoromycotina</taxon>
        <taxon>Mucoromycetes</taxon>
        <taxon>Mucorales</taxon>
        <taxon>Mucorineae</taxon>
        <taxon>Rhizopodaceae</taxon>
        <taxon>Rhizopus</taxon>
    </lineage>
</organism>
<feature type="region of interest" description="Disordered" evidence="5">
    <location>
        <begin position="1"/>
        <end position="40"/>
    </location>
</feature>
<dbReference type="CDD" id="cd12455">
    <property type="entry name" value="RRM_like_Smg4_UPF3"/>
    <property type="match status" value="1"/>
</dbReference>
<dbReference type="GO" id="GO:0045727">
    <property type="term" value="P:positive regulation of translation"/>
    <property type="evidence" value="ECO:0007669"/>
    <property type="project" value="TreeGrafter"/>
</dbReference>
<feature type="compositionally biased region" description="Basic and acidic residues" evidence="5">
    <location>
        <begin position="274"/>
        <end position="285"/>
    </location>
</feature>
<dbReference type="GO" id="GO:0005730">
    <property type="term" value="C:nucleolus"/>
    <property type="evidence" value="ECO:0007669"/>
    <property type="project" value="TreeGrafter"/>
</dbReference>
<dbReference type="EMBL" id="KV921599">
    <property type="protein sequence ID" value="ORE12832.1"/>
    <property type="molecule type" value="Genomic_DNA"/>
</dbReference>
<dbReference type="Pfam" id="PF03467">
    <property type="entry name" value="Smg4_UPF3"/>
    <property type="match status" value="1"/>
</dbReference>
<name>A0A0A1N9J1_RHIZD</name>
<dbReference type="PANTHER" id="PTHR13112:SF0">
    <property type="entry name" value="FI21285P1"/>
    <property type="match status" value="1"/>
</dbReference>
<evidence type="ECO:0000313" key="8">
    <source>
        <dbReference type="Proteomes" id="UP000242381"/>
    </source>
</evidence>
<dbReference type="AlphaFoldDB" id="A0A0A1N9J1"/>
<evidence type="ECO:0000313" key="7">
    <source>
        <dbReference type="EMBL" id="ORE12832.1"/>
    </source>
</evidence>
<evidence type="ECO:0000256" key="4">
    <source>
        <dbReference type="ARBA" id="ARBA00023242"/>
    </source>
</evidence>
<dbReference type="InterPro" id="IPR005120">
    <property type="entry name" value="UPF3_dom"/>
</dbReference>
<evidence type="ECO:0000259" key="6">
    <source>
        <dbReference type="Pfam" id="PF03467"/>
    </source>
</evidence>
<keyword evidence="3" id="KW-0866">Nonsense-mediated mRNA decay</keyword>
<dbReference type="GO" id="GO:0000184">
    <property type="term" value="P:nuclear-transcribed mRNA catabolic process, nonsense-mediated decay"/>
    <property type="evidence" value="ECO:0007669"/>
    <property type="project" value="UniProtKB-KW"/>
</dbReference>
<dbReference type="VEuPathDB" id="FungiDB:BCV72DRAFT_198721"/>
<evidence type="ECO:0000256" key="5">
    <source>
        <dbReference type="SAM" id="MobiDB-lite"/>
    </source>
</evidence>
<feature type="compositionally biased region" description="Basic residues" evidence="5">
    <location>
        <begin position="264"/>
        <end position="273"/>
    </location>
</feature>
<feature type="compositionally biased region" description="Polar residues" evidence="5">
    <location>
        <begin position="334"/>
        <end position="350"/>
    </location>
</feature>
<protein>
    <recommendedName>
        <fullName evidence="6">UPF3 domain-containing protein</fullName>
    </recommendedName>
</protein>
<dbReference type="Proteomes" id="UP000242381">
    <property type="component" value="Unassembled WGS sequence"/>
</dbReference>
<evidence type="ECO:0000256" key="1">
    <source>
        <dbReference type="ARBA" id="ARBA00004123"/>
    </source>
</evidence>
<feature type="compositionally biased region" description="Basic and acidic residues" evidence="5">
    <location>
        <begin position="298"/>
        <end position="313"/>
    </location>
</feature>
<dbReference type="Gene3D" id="3.30.70.330">
    <property type="match status" value="1"/>
</dbReference>
<accession>A0A0A1N9J1</accession>
<dbReference type="GO" id="GO:0005737">
    <property type="term" value="C:cytoplasm"/>
    <property type="evidence" value="ECO:0007669"/>
    <property type="project" value="TreeGrafter"/>
</dbReference>
<feature type="compositionally biased region" description="Polar residues" evidence="5">
    <location>
        <begin position="288"/>
        <end position="297"/>
    </location>
</feature>
<comment type="subcellular location">
    <subcellularLocation>
        <location evidence="1">Nucleus</location>
    </subcellularLocation>
</comment>
<feature type="region of interest" description="Disordered" evidence="5">
    <location>
        <begin position="217"/>
        <end position="350"/>
    </location>
</feature>
<sequence>MSVQEQPTMDSPKTKPDDKKKKKERIKKKPKRHSRKPTLKTKVVVRRLPPLLQEDALMEAVKPWINEQTTDYSFFVPGKIPKSKGKENIFSRAYFHLKTMEAVIAFHQGFDGRLFTDSRGNESRAVVEFAPYQKIPKEHKTTDSRQGTIDEDPDYVEFLNFLEAEKNKSKEAQDDANDGLNPIEKLENRIAMVTAKTLAAEQANKPKTTPLLEHLRAQKAAQAAAKAKKAAKKNARRKAEKEKNAEQQQQQQQQQQPSASESKKPKRDRNKRKKEGERKEGDRGEPSPSASNRGSDSPNKKDKPRGPRKDNPNKPKKTKKVEGKQPQVVKILGRQQQPSTENNSQQTTNG</sequence>
<keyword evidence="4" id="KW-0539">Nucleus</keyword>
<dbReference type="InterPro" id="IPR039722">
    <property type="entry name" value="Upf3"/>
</dbReference>
<proteinExistence type="inferred from homology"/>
<comment type="similarity">
    <text evidence="2">Belongs to the RENT3 family.</text>
</comment>
<evidence type="ECO:0000256" key="3">
    <source>
        <dbReference type="ARBA" id="ARBA00023161"/>
    </source>
</evidence>
<feature type="compositionally biased region" description="Basic residues" evidence="5">
    <location>
        <begin position="226"/>
        <end position="236"/>
    </location>
</feature>